<feature type="transmembrane region" description="Helical" evidence="1">
    <location>
        <begin position="74"/>
        <end position="92"/>
    </location>
</feature>
<feature type="transmembrane region" description="Helical" evidence="1">
    <location>
        <begin position="190"/>
        <end position="209"/>
    </location>
</feature>
<feature type="signal peptide" evidence="2">
    <location>
        <begin position="1"/>
        <end position="24"/>
    </location>
</feature>
<evidence type="ECO:0000313" key="3">
    <source>
        <dbReference type="EMBL" id="CAD8796243.1"/>
    </source>
</evidence>
<name>A0A7S0VRG8_9CRYP</name>
<proteinExistence type="predicted"/>
<feature type="chain" id="PRO_5030850977" evidence="2">
    <location>
        <begin position="25"/>
        <end position="210"/>
    </location>
</feature>
<sequence>MTVSRSSALLATAFALSAVSQVACFSLGASHPPLGLRLSTVGSSTPARPWAAHGGARCVRAVVFEPQGPPVETYASMALISGLAAYWWLVFVPGERRDLAANKDKGGLNGFLDELAASGEDERKVEKWFYSEWLARRKNVQAVMDKRAMQMSAKTGESFEVVLARLEEAEAANNLARATKMPRFLSADNPILVAFAFVAFGVVLAAFTGK</sequence>
<dbReference type="AlphaFoldDB" id="A0A7S0VRG8"/>
<accession>A0A7S0VRG8</accession>
<keyword evidence="1" id="KW-0812">Transmembrane</keyword>
<gene>
    <name evidence="3" type="ORF">HTEP1355_LOCUS9883</name>
</gene>
<keyword evidence="1" id="KW-1133">Transmembrane helix</keyword>
<keyword evidence="2" id="KW-0732">Signal</keyword>
<reference evidence="3" key="1">
    <citation type="submission" date="2021-01" db="EMBL/GenBank/DDBJ databases">
        <authorList>
            <person name="Corre E."/>
            <person name="Pelletier E."/>
            <person name="Niang G."/>
            <person name="Scheremetjew M."/>
            <person name="Finn R."/>
            <person name="Kale V."/>
            <person name="Holt S."/>
            <person name="Cochrane G."/>
            <person name="Meng A."/>
            <person name="Brown T."/>
            <person name="Cohen L."/>
        </authorList>
    </citation>
    <scope>NUCLEOTIDE SEQUENCE</scope>
    <source>
        <strain evidence="3">CCMP443</strain>
    </source>
</reference>
<evidence type="ECO:0000256" key="1">
    <source>
        <dbReference type="SAM" id="Phobius"/>
    </source>
</evidence>
<keyword evidence="1" id="KW-0472">Membrane</keyword>
<evidence type="ECO:0000256" key="2">
    <source>
        <dbReference type="SAM" id="SignalP"/>
    </source>
</evidence>
<dbReference type="EMBL" id="HBFN01016958">
    <property type="protein sequence ID" value="CAD8796243.1"/>
    <property type="molecule type" value="Transcribed_RNA"/>
</dbReference>
<protein>
    <submittedName>
        <fullName evidence="3">Uncharacterized protein</fullName>
    </submittedName>
</protein>
<organism evidence="3">
    <name type="scientific">Hemiselmis tepida</name>
    <dbReference type="NCBI Taxonomy" id="464990"/>
    <lineage>
        <taxon>Eukaryota</taxon>
        <taxon>Cryptophyceae</taxon>
        <taxon>Cryptomonadales</taxon>
        <taxon>Hemiselmidaceae</taxon>
        <taxon>Hemiselmis</taxon>
    </lineage>
</organism>